<evidence type="ECO:0000313" key="1">
    <source>
        <dbReference type="EMBL" id="SFK48836.1"/>
    </source>
</evidence>
<dbReference type="Proteomes" id="UP000198924">
    <property type="component" value="Unassembled WGS sequence"/>
</dbReference>
<proteinExistence type="predicted"/>
<name>A0A1I3ZYW2_9GAMM</name>
<protein>
    <submittedName>
        <fullName evidence="1">Uncharacterized protein</fullName>
    </submittedName>
</protein>
<keyword evidence="2" id="KW-1185">Reference proteome</keyword>
<dbReference type="AlphaFoldDB" id="A0A1I3ZYW2"/>
<reference evidence="2" key="1">
    <citation type="submission" date="2016-10" db="EMBL/GenBank/DDBJ databases">
        <authorList>
            <person name="Varghese N."/>
            <person name="Submissions S."/>
        </authorList>
    </citation>
    <scope>NUCLEOTIDE SEQUENCE [LARGE SCALE GENOMIC DNA]</scope>
    <source>
        <strain evidence="2">DSM 11578</strain>
    </source>
</reference>
<accession>A0A1I3ZYW2</accession>
<gene>
    <name evidence="1" type="ORF">SAMN04488079_11274</name>
</gene>
<dbReference type="STRING" id="45496.SAMN04488079_11274"/>
<organism evidence="1 2">
    <name type="scientific">Methylophaga sulfidovorans</name>
    <dbReference type="NCBI Taxonomy" id="45496"/>
    <lineage>
        <taxon>Bacteria</taxon>
        <taxon>Pseudomonadati</taxon>
        <taxon>Pseudomonadota</taxon>
        <taxon>Gammaproteobacteria</taxon>
        <taxon>Thiotrichales</taxon>
        <taxon>Piscirickettsiaceae</taxon>
        <taxon>Methylophaga</taxon>
    </lineage>
</organism>
<dbReference type="EMBL" id="FOSH01000012">
    <property type="protein sequence ID" value="SFK48836.1"/>
    <property type="molecule type" value="Genomic_DNA"/>
</dbReference>
<evidence type="ECO:0000313" key="2">
    <source>
        <dbReference type="Proteomes" id="UP000198924"/>
    </source>
</evidence>
<sequence>MHEDIVCKQLEKLVDEINASNSNYKIKFNRQVKQTKNMSLSGANGRLGVQPSSVGYDISLSGKSIQKQMYSFMKELCNKECDGYKQLNTKLGKKDQPYWRVSDFSVVKKAAYNYATTSE</sequence>